<dbReference type="Pfam" id="PF00891">
    <property type="entry name" value="Methyltransf_2"/>
    <property type="match status" value="1"/>
</dbReference>
<evidence type="ECO:0000256" key="1">
    <source>
        <dbReference type="ARBA" id="ARBA00022603"/>
    </source>
</evidence>
<keyword evidence="1 5" id="KW-0489">Methyltransferase</keyword>
<dbReference type="SUPFAM" id="SSF53335">
    <property type="entry name" value="S-adenosyl-L-methionine-dependent methyltransferases"/>
    <property type="match status" value="1"/>
</dbReference>
<dbReference type="Proteomes" id="UP000237000">
    <property type="component" value="Unassembled WGS sequence"/>
</dbReference>
<dbReference type="PROSITE" id="PS51683">
    <property type="entry name" value="SAM_OMT_II"/>
    <property type="match status" value="1"/>
</dbReference>
<dbReference type="InterPro" id="IPR029063">
    <property type="entry name" value="SAM-dependent_MTases_sf"/>
</dbReference>
<dbReference type="STRING" id="63057.A0A2P5CJ94"/>
<dbReference type="GO" id="GO:0008171">
    <property type="term" value="F:O-methyltransferase activity"/>
    <property type="evidence" value="ECO:0007669"/>
    <property type="project" value="InterPro"/>
</dbReference>
<dbReference type="PANTHER" id="PTHR11746">
    <property type="entry name" value="O-METHYLTRANSFERASE"/>
    <property type="match status" value="1"/>
</dbReference>
<evidence type="ECO:0000313" key="6">
    <source>
        <dbReference type="Proteomes" id="UP000237000"/>
    </source>
</evidence>
<gene>
    <name evidence="5" type="ORF">TorRG33x02_282630</name>
</gene>
<keyword evidence="3" id="KW-0949">S-adenosyl-L-methionine</keyword>
<sequence length="129" mass="14304">MIISMYPSIKGFNFDLATILDKSPCHPGIEHCSGDMFASIPKGDAIFMKPIPDHGKVIVVDMVILEAPETSLAARSLFQFDLFMMNTNITGKERTAREFEGLAKEAGFSQIYLACSAYNFSVVELFKRA</sequence>
<accession>A0A2P5CJ94</accession>
<dbReference type="EMBL" id="JXTC01000358">
    <property type="protein sequence ID" value="PON61117.1"/>
    <property type="molecule type" value="Genomic_DNA"/>
</dbReference>
<protein>
    <submittedName>
        <fullName evidence="5">O-methyltransferase COMT-type</fullName>
    </submittedName>
</protein>
<dbReference type="InterPro" id="IPR001077">
    <property type="entry name" value="COMT_C"/>
</dbReference>
<reference evidence="6" key="1">
    <citation type="submission" date="2016-06" db="EMBL/GenBank/DDBJ databases">
        <title>Parallel loss of symbiosis genes in relatives of nitrogen-fixing non-legume Parasponia.</title>
        <authorList>
            <person name="Van Velzen R."/>
            <person name="Holmer R."/>
            <person name="Bu F."/>
            <person name="Rutten L."/>
            <person name="Van Zeijl A."/>
            <person name="Liu W."/>
            <person name="Santuari L."/>
            <person name="Cao Q."/>
            <person name="Sharma T."/>
            <person name="Shen D."/>
            <person name="Roswanjaya Y."/>
            <person name="Wardhani T."/>
            <person name="Kalhor M.S."/>
            <person name="Jansen J."/>
            <person name="Van den Hoogen J."/>
            <person name="Gungor B."/>
            <person name="Hartog M."/>
            <person name="Hontelez J."/>
            <person name="Verver J."/>
            <person name="Yang W.-C."/>
            <person name="Schijlen E."/>
            <person name="Repin R."/>
            <person name="Schilthuizen M."/>
            <person name="Schranz E."/>
            <person name="Heidstra R."/>
            <person name="Miyata K."/>
            <person name="Fedorova E."/>
            <person name="Kohlen W."/>
            <person name="Bisseling T."/>
            <person name="Smit S."/>
            <person name="Geurts R."/>
        </authorList>
    </citation>
    <scope>NUCLEOTIDE SEQUENCE [LARGE SCALE GENOMIC DNA]</scope>
    <source>
        <strain evidence="6">cv. RG33-2</strain>
    </source>
</reference>
<proteinExistence type="predicted"/>
<evidence type="ECO:0000313" key="5">
    <source>
        <dbReference type="EMBL" id="PON61117.1"/>
    </source>
</evidence>
<keyword evidence="6" id="KW-1185">Reference proteome</keyword>
<name>A0A2P5CJ94_TREOI</name>
<organism evidence="5 6">
    <name type="scientific">Trema orientale</name>
    <name type="common">Charcoal tree</name>
    <name type="synonym">Celtis orientalis</name>
    <dbReference type="NCBI Taxonomy" id="63057"/>
    <lineage>
        <taxon>Eukaryota</taxon>
        <taxon>Viridiplantae</taxon>
        <taxon>Streptophyta</taxon>
        <taxon>Embryophyta</taxon>
        <taxon>Tracheophyta</taxon>
        <taxon>Spermatophyta</taxon>
        <taxon>Magnoliopsida</taxon>
        <taxon>eudicotyledons</taxon>
        <taxon>Gunneridae</taxon>
        <taxon>Pentapetalae</taxon>
        <taxon>rosids</taxon>
        <taxon>fabids</taxon>
        <taxon>Rosales</taxon>
        <taxon>Cannabaceae</taxon>
        <taxon>Trema</taxon>
    </lineage>
</organism>
<dbReference type="Gene3D" id="3.40.50.150">
    <property type="entry name" value="Vaccinia Virus protein VP39"/>
    <property type="match status" value="2"/>
</dbReference>
<evidence type="ECO:0000256" key="2">
    <source>
        <dbReference type="ARBA" id="ARBA00022679"/>
    </source>
</evidence>
<dbReference type="OrthoDB" id="1606438at2759"/>
<dbReference type="InParanoid" id="A0A2P5CJ94"/>
<dbReference type="AlphaFoldDB" id="A0A2P5CJ94"/>
<evidence type="ECO:0000256" key="3">
    <source>
        <dbReference type="ARBA" id="ARBA00022691"/>
    </source>
</evidence>
<feature type="domain" description="O-methyltransferase C-terminal" evidence="4">
    <location>
        <begin position="50"/>
        <end position="109"/>
    </location>
</feature>
<keyword evidence="2 5" id="KW-0808">Transferase</keyword>
<evidence type="ECO:0000259" key="4">
    <source>
        <dbReference type="Pfam" id="PF00891"/>
    </source>
</evidence>
<dbReference type="GO" id="GO:0032259">
    <property type="term" value="P:methylation"/>
    <property type="evidence" value="ECO:0007669"/>
    <property type="project" value="UniProtKB-KW"/>
</dbReference>
<dbReference type="InterPro" id="IPR016461">
    <property type="entry name" value="COMT-like"/>
</dbReference>
<comment type="caution">
    <text evidence="5">The sequence shown here is derived from an EMBL/GenBank/DDBJ whole genome shotgun (WGS) entry which is preliminary data.</text>
</comment>